<keyword evidence="5" id="KW-1185">Reference proteome</keyword>
<keyword evidence="2" id="KW-0812">Transmembrane</keyword>
<feature type="compositionally biased region" description="Low complexity" evidence="1">
    <location>
        <begin position="535"/>
        <end position="550"/>
    </location>
</feature>
<reference evidence="3" key="2">
    <citation type="submission" date="2008-07" db="EMBL/GenBank/DDBJ databases">
        <authorList>
            <person name="Genoscope - CEA"/>
        </authorList>
    </citation>
    <scope>NUCLEOTIDE SEQUENCE</scope>
    <source>
        <strain evidence="3">S mat+</strain>
    </source>
</reference>
<reference evidence="4" key="4">
    <citation type="submission" date="2015-04" db="EMBL/GenBank/DDBJ databases">
        <title>Maintaining two mating types: Structure of the mating type locus and its role in heterokaryosis in Podospora anserina.</title>
        <authorList>
            <person name="Grognet P."/>
            <person name="Bidard F."/>
            <person name="Kuchly C."/>
            <person name="Chan Ho Tong L."/>
            <person name="Coppin E."/>
            <person name="Ait Benkhali J."/>
            <person name="Couloux A."/>
            <person name="Wincker P."/>
            <person name="Debuchy R."/>
            <person name="Silar P."/>
        </authorList>
    </citation>
    <scope>NUCLEOTIDE SEQUENCE</scope>
</reference>
<dbReference type="eggNOG" id="ENOG502REKA">
    <property type="taxonomic scope" value="Eukaryota"/>
</dbReference>
<keyword evidence="2" id="KW-1133">Transmembrane helix</keyword>
<feature type="compositionally biased region" description="Polar residues" evidence="1">
    <location>
        <begin position="574"/>
        <end position="608"/>
    </location>
</feature>
<feature type="region of interest" description="Disordered" evidence="1">
    <location>
        <begin position="468"/>
        <end position="626"/>
    </location>
</feature>
<feature type="transmembrane region" description="Helical" evidence="2">
    <location>
        <begin position="301"/>
        <end position="321"/>
    </location>
</feature>
<evidence type="ECO:0000313" key="3">
    <source>
        <dbReference type="EMBL" id="CAP65091.1"/>
    </source>
</evidence>
<feature type="compositionally biased region" description="Polar residues" evidence="1">
    <location>
        <begin position="472"/>
        <end position="491"/>
    </location>
</feature>
<dbReference type="AlphaFoldDB" id="B2AMA2"/>
<dbReference type="EMBL" id="CU633870">
    <property type="protein sequence ID" value="CAP65091.1"/>
    <property type="molecule type" value="Genomic_DNA"/>
</dbReference>
<dbReference type="OrthoDB" id="4586529at2759"/>
<evidence type="ECO:0000256" key="2">
    <source>
        <dbReference type="SAM" id="Phobius"/>
    </source>
</evidence>
<dbReference type="EMBL" id="FO904940">
    <property type="protein sequence ID" value="CDP29819.1"/>
    <property type="molecule type" value="Genomic_DNA"/>
</dbReference>
<accession>B2AMA2</accession>
<feature type="transmembrane region" description="Helical" evidence="2">
    <location>
        <begin position="327"/>
        <end position="349"/>
    </location>
</feature>
<dbReference type="Proteomes" id="UP000001197">
    <property type="component" value="Chromosome 5"/>
</dbReference>
<organism evidence="3">
    <name type="scientific">Podospora anserina (strain S / ATCC MYA-4624 / DSM 980 / FGSC 10383)</name>
    <name type="common">Pleurage anserina</name>
    <dbReference type="NCBI Taxonomy" id="515849"/>
    <lineage>
        <taxon>Eukaryota</taxon>
        <taxon>Fungi</taxon>
        <taxon>Dikarya</taxon>
        <taxon>Ascomycota</taxon>
        <taxon>Pezizomycotina</taxon>
        <taxon>Sordariomycetes</taxon>
        <taxon>Sordariomycetidae</taxon>
        <taxon>Sordariales</taxon>
        <taxon>Podosporaceae</taxon>
        <taxon>Podospora</taxon>
        <taxon>Podospora anserina</taxon>
    </lineage>
</organism>
<proteinExistence type="predicted"/>
<gene>
    <name evidence="3" type="ORF">PODANS_5_6755</name>
</gene>
<dbReference type="RefSeq" id="XP_001905183.1">
    <property type="nucleotide sequence ID" value="XM_001905148.1"/>
</dbReference>
<evidence type="ECO:0000256" key="1">
    <source>
        <dbReference type="SAM" id="MobiDB-lite"/>
    </source>
</evidence>
<sequence>MSTSTVITDFLMQVWRYTPRGWNYKDNEGTAQFLAQNCDLKGWTVHPTSLTSIHDQDSFVPLEVNFRFKGSAVKGARRVYDHLADLRELFEAVLPSKIEEFFLAKQQNSTAHHMVLVPVGKISPEVVHKNTRIRILRSLEVRTSTVVERNLITPIDMCNLALEVVRGSAIGADLATMVRTLPAKWMMGSSMVQEFDKLRKSIQMNQPEVNGPLKTVEDVTNAWNKAEPCLDLMSTIIRHIEDCLDLSRIPKQKDIPPQQLYETMLGLRNATIFFSAYEDQMLSIAAATPTILRPPNGAKTVVGATATALMVAAALMVYTFFTGGTGLIIAGGASGAILGGGATAGIGAWKRNKHASLCESCMCIQMYRLVVLMPISVSRSIINLGKALTDANICLAATYSSQVLQFPLHSSHCASAQRDEILRQLGVDTRQLKREAYQRPALEKNLETVLNMYNEFLVARAQVQKEARVRTRQSLTPNSPAQPPQGLQNRSAPRPQNPMPVVSKQRAIGSISTPSARLNPRQPQPRGASPVAVNQGAPGQQRQQQQRKQPVSLPAAPSQQASGSQPRPLPIQLKNDNPSPQSRPSKNAGSSRQSQQSKTGPLTGQSRVNPADPARSAPKMRSSTTR</sequence>
<dbReference type="HOGENOM" id="CLU_436869_0_0_1"/>
<name>B2AMA2_PODAN</name>
<reference evidence="3 5" key="1">
    <citation type="journal article" date="2008" name="Genome Biol.">
        <title>The genome sequence of the model ascomycete fungus Podospora anserina.</title>
        <authorList>
            <person name="Espagne E."/>
            <person name="Lespinet O."/>
            <person name="Malagnac F."/>
            <person name="Da Silva C."/>
            <person name="Jaillon O."/>
            <person name="Porcel B.M."/>
            <person name="Couloux A."/>
            <person name="Aury J.-M."/>
            <person name="Segurens B."/>
            <person name="Poulain J."/>
            <person name="Anthouard V."/>
            <person name="Grossetete S."/>
            <person name="Khalili H."/>
            <person name="Coppin E."/>
            <person name="Dequard-Chablat M."/>
            <person name="Picard M."/>
            <person name="Contamine V."/>
            <person name="Arnaise S."/>
            <person name="Bourdais A."/>
            <person name="Berteaux-Lecellier V."/>
            <person name="Gautheret D."/>
            <person name="de Vries R.P."/>
            <person name="Battaglia E."/>
            <person name="Coutinho P.M."/>
            <person name="Danchin E.G.J."/>
            <person name="Henrissat B."/>
            <person name="El Khoury R."/>
            <person name="Sainsard-Chanet A."/>
            <person name="Boivin A."/>
            <person name="Pinan-Lucarre B."/>
            <person name="Sellem C.H."/>
            <person name="Debuchy R."/>
            <person name="Wincker P."/>
            <person name="Weissenbach J."/>
            <person name="Silar P."/>
        </authorList>
    </citation>
    <scope>NUCLEOTIDE SEQUENCE [LARGE SCALE GENOMIC DNA]</scope>
    <source>
        <strain evidence="5">S / ATCC MYA-4624 / DSM 980 / FGSC 10383</strain>
        <strain evidence="3">S mat+</strain>
    </source>
</reference>
<protein>
    <submittedName>
        <fullName evidence="3">Podospora anserina S mat+ genomic DNA chromosome 5, supercontig 8</fullName>
    </submittedName>
</protein>
<reference evidence="5" key="3">
    <citation type="journal article" date="2014" name="Genetics">
        <title>Maintaining two mating types: Structure of the mating type locus and its role in heterokaryosis in Podospora anserina.</title>
        <authorList>
            <person name="Grognet P."/>
            <person name="Bidard F."/>
            <person name="Kuchly C."/>
            <person name="Tong L.C.H."/>
            <person name="Coppin E."/>
            <person name="Benkhali J.A."/>
            <person name="Couloux A."/>
            <person name="Wincker P."/>
            <person name="Debuchy R."/>
            <person name="Silar P."/>
        </authorList>
    </citation>
    <scope>GENOME REANNOTATION</scope>
    <source>
        <strain evidence="5">S / ATCC MYA-4624 / DSM 980 / FGSC 10383</strain>
    </source>
</reference>
<keyword evidence="2" id="KW-0472">Membrane</keyword>
<dbReference type="VEuPathDB" id="FungiDB:PODANS_5_6755"/>
<evidence type="ECO:0000313" key="5">
    <source>
        <dbReference type="Proteomes" id="UP000001197"/>
    </source>
</evidence>
<dbReference type="KEGG" id="pan:PODANSg2206"/>
<dbReference type="GeneID" id="6189449"/>
<evidence type="ECO:0000313" key="4">
    <source>
        <dbReference type="EMBL" id="CDP29819.1"/>
    </source>
</evidence>